<gene>
    <name evidence="9" type="ORF">JIN85_15220</name>
</gene>
<evidence type="ECO:0000256" key="5">
    <source>
        <dbReference type="ARBA" id="ARBA00023136"/>
    </source>
</evidence>
<dbReference type="Pfam" id="PF12704">
    <property type="entry name" value="MacB_PCD"/>
    <property type="match status" value="1"/>
</dbReference>
<evidence type="ECO:0000313" key="10">
    <source>
        <dbReference type="Proteomes" id="UP000603141"/>
    </source>
</evidence>
<keyword evidence="3 6" id="KW-0812">Transmembrane</keyword>
<dbReference type="InterPro" id="IPR025857">
    <property type="entry name" value="MacB_PCD"/>
</dbReference>
<evidence type="ECO:0000256" key="4">
    <source>
        <dbReference type="ARBA" id="ARBA00022989"/>
    </source>
</evidence>
<feature type="transmembrane region" description="Helical" evidence="6">
    <location>
        <begin position="353"/>
        <end position="375"/>
    </location>
</feature>
<comment type="subcellular location">
    <subcellularLocation>
        <location evidence="1">Cell membrane</location>
        <topology evidence="1">Multi-pass membrane protein</topology>
    </subcellularLocation>
</comment>
<evidence type="ECO:0000259" key="8">
    <source>
        <dbReference type="Pfam" id="PF12704"/>
    </source>
</evidence>
<dbReference type="AlphaFoldDB" id="A0A934S8I6"/>
<feature type="transmembrane region" description="Helical" evidence="6">
    <location>
        <begin position="257"/>
        <end position="280"/>
    </location>
</feature>
<dbReference type="PANTHER" id="PTHR43738:SF2">
    <property type="entry name" value="ABC TRANSPORTER PERMEASE"/>
    <property type="match status" value="1"/>
</dbReference>
<reference evidence="9" key="1">
    <citation type="submission" date="2021-01" db="EMBL/GenBank/DDBJ databases">
        <title>Modified the classification status of verrucomicrobia.</title>
        <authorList>
            <person name="Feng X."/>
        </authorList>
    </citation>
    <scope>NUCLEOTIDE SEQUENCE</scope>
    <source>
        <strain evidence="9">KCTC 22041</strain>
    </source>
</reference>
<evidence type="ECO:0000256" key="1">
    <source>
        <dbReference type="ARBA" id="ARBA00004651"/>
    </source>
</evidence>
<evidence type="ECO:0000256" key="3">
    <source>
        <dbReference type="ARBA" id="ARBA00022692"/>
    </source>
</evidence>
<keyword evidence="4 6" id="KW-1133">Transmembrane helix</keyword>
<keyword evidence="2" id="KW-1003">Cell membrane</keyword>
<feature type="transmembrane region" description="Helical" evidence="6">
    <location>
        <begin position="301"/>
        <end position="323"/>
    </location>
</feature>
<dbReference type="Pfam" id="PF02687">
    <property type="entry name" value="FtsX"/>
    <property type="match status" value="1"/>
</dbReference>
<keyword evidence="10" id="KW-1185">Reference proteome</keyword>
<keyword evidence="5 6" id="KW-0472">Membrane</keyword>
<dbReference type="EMBL" id="JAENIJ010000027">
    <property type="protein sequence ID" value="MBK1883768.1"/>
    <property type="molecule type" value="Genomic_DNA"/>
</dbReference>
<proteinExistence type="predicted"/>
<evidence type="ECO:0000313" key="9">
    <source>
        <dbReference type="EMBL" id="MBK1883768.1"/>
    </source>
</evidence>
<dbReference type="InterPro" id="IPR003838">
    <property type="entry name" value="ABC3_permease_C"/>
</dbReference>
<dbReference type="Proteomes" id="UP000603141">
    <property type="component" value="Unassembled WGS sequence"/>
</dbReference>
<dbReference type="GO" id="GO:0005886">
    <property type="term" value="C:plasma membrane"/>
    <property type="evidence" value="ECO:0007669"/>
    <property type="project" value="UniProtKB-SubCell"/>
</dbReference>
<evidence type="ECO:0000256" key="2">
    <source>
        <dbReference type="ARBA" id="ARBA00022475"/>
    </source>
</evidence>
<accession>A0A934S8I6</accession>
<organism evidence="9 10">
    <name type="scientific">Luteolibacter pohnpeiensis</name>
    <dbReference type="NCBI Taxonomy" id="454153"/>
    <lineage>
        <taxon>Bacteria</taxon>
        <taxon>Pseudomonadati</taxon>
        <taxon>Verrucomicrobiota</taxon>
        <taxon>Verrucomicrobiia</taxon>
        <taxon>Verrucomicrobiales</taxon>
        <taxon>Verrucomicrobiaceae</taxon>
        <taxon>Luteolibacter</taxon>
    </lineage>
</organism>
<feature type="domain" description="ABC3 transporter permease C-terminal" evidence="7">
    <location>
        <begin position="261"/>
        <end position="377"/>
    </location>
</feature>
<evidence type="ECO:0000256" key="6">
    <source>
        <dbReference type="SAM" id="Phobius"/>
    </source>
</evidence>
<evidence type="ECO:0000259" key="7">
    <source>
        <dbReference type="Pfam" id="PF02687"/>
    </source>
</evidence>
<feature type="domain" description="MacB-like periplasmic core" evidence="8">
    <location>
        <begin position="46"/>
        <end position="183"/>
    </location>
</feature>
<dbReference type="InterPro" id="IPR051125">
    <property type="entry name" value="ABC-4/HrtB_transporter"/>
</dbReference>
<name>A0A934S8I6_9BACT</name>
<comment type="caution">
    <text evidence="9">The sequence shown here is derived from an EMBL/GenBank/DDBJ whole genome shotgun (WGS) entry which is preliminary data.</text>
</comment>
<sequence>MISSVLTLRRQSETSFSKESGQYDLVVGAKGSPLQLVLSSIYQLDIPTGNIPYSRYLALKKDRRISMAIPVGLGDNYHGFRIIGTEPSLFDLTDRGDINKKLFSFREGRSFQQDLEAVIGADVARQSGLKIGDSFVGTHGLVSTAGSSQHTDFPYRVVGILNSSGMSTDRGIYVSLSSVWRIHEKEAEIHAKLAGIDPVKGLSENREVTAVLLRLKAVGMRLWMTQEIQKRTESMAAIPVNELHRLFVRILEPVQNALLGIACLVVLVSALTIVATFYQAAERRRADLAIMRALGAHRREILALVLTEALILTVLGIGFGMLLGHGGLYAANQSLRNLWGVSIHPYELDRSELYSLSIIAVGGIIAGLLPAILAYRREPTDDLSKS</sequence>
<protein>
    <submittedName>
        <fullName evidence="9">ABC transporter permease</fullName>
    </submittedName>
</protein>
<dbReference type="PANTHER" id="PTHR43738">
    <property type="entry name" value="ABC TRANSPORTER, MEMBRANE PROTEIN"/>
    <property type="match status" value="1"/>
</dbReference>